<keyword evidence="3" id="KW-0539">Nucleus</keyword>
<feature type="region of interest" description="Disordered" evidence="5">
    <location>
        <begin position="269"/>
        <end position="324"/>
    </location>
</feature>
<dbReference type="EMBL" id="JABMIG020000022">
    <property type="protein sequence ID" value="KAL3802041.1"/>
    <property type="molecule type" value="Genomic_DNA"/>
</dbReference>
<feature type="region of interest" description="Disordered" evidence="5">
    <location>
        <begin position="389"/>
        <end position="410"/>
    </location>
</feature>
<evidence type="ECO:0000256" key="1">
    <source>
        <dbReference type="ARBA" id="ARBA00004123"/>
    </source>
</evidence>
<sequence length="478" mass="53016">RVVKSTLIDHSYHDYAYLPLQSGGVFNSAVSTARAQNFPAKLHQIVSTPGYQHIIAWLPHGRSWHVRNKELLVSVVLKEHFSHSHFESFNRQVNLWGFKVRTCFKFILFCRRFRSCYKLSSGFFPLSISKIEAYHEAFLRGRPDLVYLVRRLKNEGKRIPHLISEPNFYQMPALPAFGLPRSDLITPAATGANVASHATASASGGSEIGGNAAVDRQFEHTGLESYSQNHLEATNQFQNVTEPLSRPVPSFLHSYPTSLCIGNISSHASKISSNSHDNRDRCSQRHASHENFPLAGAGNRNVGSTDHSRMETAPEFSSTPVGNKECQLHGHEISDTSHSDGKKHSHEYNVNEQSESHIHPNTCKGFDVSSAVTMFGSSYSSENMTPYASTYSSSTGQNDSKSNRGEASNVSVANTHYKSDDTISDPKEAHAQASTALRTETMGQQSIALLSSPPDDPLLEEFAREYLPHFGKNNDNIR</sequence>
<feature type="compositionally biased region" description="Basic and acidic residues" evidence="5">
    <location>
        <begin position="276"/>
        <end position="289"/>
    </location>
</feature>
<dbReference type="SMART" id="SM00415">
    <property type="entry name" value="HSF"/>
    <property type="match status" value="1"/>
</dbReference>
<dbReference type="SUPFAM" id="SSF46785">
    <property type="entry name" value="Winged helix' DNA-binding domain"/>
    <property type="match status" value="1"/>
</dbReference>
<dbReference type="InterPro" id="IPR036390">
    <property type="entry name" value="WH_DNA-bd_sf"/>
</dbReference>
<evidence type="ECO:0000256" key="5">
    <source>
        <dbReference type="SAM" id="MobiDB-lite"/>
    </source>
</evidence>
<name>A0ABD3QR10_9STRA</name>
<dbReference type="Proteomes" id="UP001516023">
    <property type="component" value="Unassembled WGS sequence"/>
</dbReference>
<dbReference type="PANTHER" id="PTHR10015">
    <property type="entry name" value="HEAT SHOCK TRANSCRIPTION FACTOR"/>
    <property type="match status" value="1"/>
</dbReference>
<dbReference type="GO" id="GO:0005634">
    <property type="term" value="C:nucleus"/>
    <property type="evidence" value="ECO:0007669"/>
    <property type="project" value="UniProtKB-SubCell"/>
</dbReference>
<feature type="non-terminal residue" evidence="7">
    <location>
        <position position="1"/>
    </location>
</feature>
<accession>A0ABD3QR10</accession>
<gene>
    <name evidence="7" type="ORF">HJC23_010797</name>
</gene>
<keyword evidence="8" id="KW-1185">Reference proteome</keyword>
<feature type="domain" description="HSF-type DNA-binding" evidence="6">
    <location>
        <begin position="34"/>
        <end position="152"/>
    </location>
</feature>
<dbReference type="GO" id="GO:0003677">
    <property type="term" value="F:DNA binding"/>
    <property type="evidence" value="ECO:0007669"/>
    <property type="project" value="UniProtKB-KW"/>
</dbReference>
<dbReference type="AlphaFoldDB" id="A0ABD3QR10"/>
<evidence type="ECO:0000256" key="2">
    <source>
        <dbReference type="ARBA" id="ARBA00023125"/>
    </source>
</evidence>
<dbReference type="Gene3D" id="1.10.10.10">
    <property type="entry name" value="Winged helix-like DNA-binding domain superfamily/Winged helix DNA-binding domain"/>
    <property type="match status" value="1"/>
</dbReference>
<dbReference type="PRINTS" id="PR00056">
    <property type="entry name" value="HSFDOMAIN"/>
</dbReference>
<protein>
    <recommendedName>
        <fullName evidence="6">HSF-type DNA-binding domain-containing protein</fullName>
    </recommendedName>
</protein>
<evidence type="ECO:0000256" key="4">
    <source>
        <dbReference type="RuleBase" id="RU004020"/>
    </source>
</evidence>
<comment type="caution">
    <text evidence="7">The sequence shown here is derived from an EMBL/GenBank/DDBJ whole genome shotgun (WGS) entry which is preliminary data.</text>
</comment>
<dbReference type="InterPro" id="IPR036388">
    <property type="entry name" value="WH-like_DNA-bd_sf"/>
</dbReference>
<dbReference type="FunFam" id="1.10.10.10:FF:000479">
    <property type="entry name" value="Predicted protein"/>
    <property type="match status" value="1"/>
</dbReference>
<comment type="subcellular location">
    <subcellularLocation>
        <location evidence="1">Nucleus</location>
    </subcellularLocation>
</comment>
<evidence type="ECO:0000259" key="6">
    <source>
        <dbReference type="SMART" id="SM00415"/>
    </source>
</evidence>
<dbReference type="PANTHER" id="PTHR10015:SF206">
    <property type="entry name" value="HSF-TYPE DNA-BINDING DOMAIN-CONTAINING PROTEIN"/>
    <property type="match status" value="1"/>
</dbReference>
<dbReference type="Pfam" id="PF00447">
    <property type="entry name" value="HSF_DNA-bind"/>
    <property type="match status" value="1"/>
</dbReference>
<evidence type="ECO:0000256" key="3">
    <source>
        <dbReference type="ARBA" id="ARBA00023242"/>
    </source>
</evidence>
<proteinExistence type="inferred from homology"/>
<evidence type="ECO:0000313" key="8">
    <source>
        <dbReference type="Proteomes" id="UP001516023"/>
    </source>
</evidence>
<organism evidence="7 8">
    <name type="scientific">Cyclotella cryptica</name>
    <dbReference type="NCBI Taxonomy" id="29204"/>
    <lineage>
        <taxon>Eukaryota</taxon>
        <taxon>Sar</taxon>
        <taxon>Stramenopiles</taxon>
        <taxon>Ochrophyta</taxon>
        <taxon>Bacillariophyta</taxon>
        <taxon>Coscinodiscophyceae</taxon>
        <taxon>Thalassiosirophycidae</taxon>
        <taxon>Stephanodiscales</taxon>
        <taxon>Stephanodiscaceae</taxon>
        <taxon>Cyclotella</taxon>
    </lineage>
</organism>
<comment type="similarity">
    <text evidence="4">Belongs to the HSF family.</text>
</comment>
<dbReference type="InterPro" id="IPR000232">
    <property type="entry name" value="HSF_DNA-bd"/>
</dbReference>
<reference evidence="7 8" key="1">
    <citation type="journal article" date="2020" name="G3 (Bethesda)">
        <title>Improved Reference Genome for Cyclotella cryptica CCMP332, a Model for Cell Wall Morphogenesis, Salinity Adaptation, and Lipid Production in Diatoms (Bacillariophyta).</title>
        <authorList>
            <person name="Roberts W.R."/>
            <person name="Downey K.M."/>
            <person name="Ruck E.C."/>
            <person name="Traller J.C."/>
            <person name="Alverson A.J."/>
        </authorList>
    </citation>
    <scope>NUCLEOTIDE SEQUENCE [LARGE SCALE GENOMIC DNA]</scope>
    <source>
        <strain evidence="7 8">CCMP332</strain>
    </source>
</reference>
<evidence type="ECO:0000313" key="7">
    <source>
        <dbReference type="EMBL" id="KAL3802041.1"/>
    </source>
</evidence>
<keyword evidence="2" id="KW-0238">DNA-binding</keyword>